<dbReference type="AlphaFoldDB" id="A0A834XNR4"/>
<dbReference type="GO" id="GO:0046872">
    <property type="term" value="F:metal ion binding"/>
    <property type="evidence" value="ECO:0007669"/>
    <property type="project" value="UniProtKB-KW"/>
</dbReference>
<feature type="chain" id="PRO_5032706742" description="Peroxidase" evidence="3">
    <location>
        <begin position="24"/>
        <end position="719"/>
    </location>
</feature>
<evidence type="ECO:0000256" key="1">
    <source>
        <dbReference type="ARBA" id="ARBA00022559"/>
    </source>
</evidence>
<dbReference type="PROSITE" id="PS50292">
    <property type="entry name" value="PEROXIDASE_3"/>
    <property type="match status" value="1"/>
</dbReference>
<dbReference type="PANTHER" id="PTHR11475">
    <property type="entry name" value="OXIDASE/PEROXIDASE"/>
    <property type="match status" value="1"/>
</dbReference>
<accession>A0A834XNR4</accession>
<dbReference type="Gene3D" id="1.10.640.10">
    <property type="entry name" value="Haem peroxidase domain superfamily, animal type"/>
    <property type="match status" value="1"/>
</dbReference>
<keyword evidence="2" id="KW-0349">Heme</keyword>
<keyword evidence="5" id="KW-1185">Reference proteome</keyword>
<dbReference type="FunFam" id="1.10.640.10:FF:000009">
    <property type="entry name" value="Peroxidase, isoform B"/>
    <property type="match status" value="1"/>
</dbReference>
<dbReference type="CDD" id="cd09823">
    <property type="entry name" value="peroxinectin_like"/>
    <property type="match status" value="1"/>
</dbReference>
<dbReference type="PRINTS" id="PR00457">
    <property type="entry name" value="ANPEROXIDASE"/>
</dbReference>
<dbReference type="OrthoDB" id="823504at2759"/>
<dbReference type="InterPro" id="IPR019791">
    <property type="entry name" value="Haem_peroxidase_animal"/>
</dbReference>
<dbReference type="Proteomes" id="UP000639338">
    <property type="component" value="Unassembled WGS sequence"/>
</dbReference>
<dbReference type="InterPro" id="IPR037120">
    <property type="entry name" value="Haem_peroxidase_sf_animal"/>
</dbReference>
<gene>
    <name evidence="4" type="ORF">HCN44_008095</name>
</gene>
<keyword evidence="3" id="KW-0732">Signal</keyword>
<feature type="signal peptide" evidence="3">
    <location>
        <begin position="1"/>
        <end position="23"/>
    </location>
</feature>
<dbReference type="GO" id="GO:0006979">
    <property type="term" value="P:response to oxidative stress"/>
    <property type="evidence" value="ECO:0007669"/>
    <property type="project" value="InterPro"/>
</dbReference>
<keyword evidence="1" id="KW-0560">Oxidoreductase</keyword>
<proteinExistence type="predicted"/>
<keyword evidence="1" id="KW-0575">Peroxidase</keyword>
<protein>
    <recommendedName>
        <fullName evidence="6">Peroxidase</fullName>
    </recommendedName>
</protein>
<sequence length="719" mass="81862">MDLKKLYIIGLILIFQLVDVSIAATPENSASVRKSRALRVGDSWSYSSFYQTLRNYFGYEAEPENQFSKIAPTHGSYGFPVPNSIHLNPVPPVHVMGTSHWTRRNAYPKVNQTCGKIFLGQCQRSPYRSYDGSCNNLVNPTWGMAQTPYSRLLPAIYSDGIWQPALSRSGRPLPRSRVLSYTLFPEVRIKDPRWTLATMQYGQIITHDMAELITPPMTGSRNVPCCTNNGQLAVQNLNDPSCFPIVVGPNDPVYPMTTQCLAFRRTVTDQSLGCPSENRFAEQMTRVTQFLDLSLVYGSAETMALGLRTGIKGKMLADIRNGKEWLPHHPNASTVCNIDSPNDVCYLAGDDRVNQNTQLTVIQIILLREHNRIAERLSALNPHWSDETIFQETRRILIAIHQHISYVEWLPIITGPENALKYKLIYNTDDYVDDYDQNVNPTVLNEHSNAANRVFHSLVAGYLKLVQENRSPSQTLLRLSDWFQRPSVIEQANNMDALTRGLADQPEQARDPFYDHEITVFLFRMRNRLGNDLRATDIHRARDHGLASYNDFREFCGLRRARTWADFSDFISAKSIEKLSQLYETPDDVDLAVGGSLENNVDGALTGPTFLCILIEQFHRTRVGDRFWYENSNPDTGFTREQLREIRKASIGRLFCDNSDNVRNMQLRAFEIPSPSNPIMRCEELPAIDLNHWKDFAPDVTGHAHINHAQNIGIFYKKK</sequence>
<comment type="caution">
    <text evidence="4">The sequence shown here is derived from an EMBL/GenBank/DDBJ whole genome shotgun (WGS) entry which is preliminary data.</text>
</comment>
<dbReference type="SUPFAM" id="SSF48113">
    <property type="entry name" value="Heme-dependent peroxidases"/>
    <property type="match status" value="1"/>
</dbReference>
<evidence type="ECO:0000313" key="5">
    <source>
        <dbReference type="Proteomes" id="UP000639338"/>
    </source>
</evidence>
<dbReference type="PANTHER" id="PTHR11475:SF86">
    <property type="entry name" value="PEROXIDASE"/>
    <property type="match status" value="1"/>
</dbReference>
<feature type="binding site" description="axial binding residue" evidence="2">
    <location>
        <position position="456"/>
    </location>
    <ligand>
        <name>heme b</name>
        <dbReference type="ChEBI" id="CHEBI:60344"/>
    </ligand>
    <ligandPart>
        <name>Fe</name>
        <dbReference type="ChEBI" id="CHEBI:18248"/>
    </ligandPart>
</feature>
<evidence type="ECO:0000256" key="3">
    <source>
        <dbReference type="SAM" id="SignalP"/>
    </source>
</evidence>
<organism evidence="4 5">
    <name type="scientific">Aphidius gifuensis</name>
    <name type="common">Parasitoid wasp</name>
    <dbReference type="NCBI Taxonomy" id="684658"/>
    <lineage>
        <taxon>Eukaryota</taxon>
        <taxon>Metazoa</taxon>
        <taxon>Ecdysozoa</taxon>
        <taxon>Arthropoda</taxon>
        <taxon>Hexapoda</taxon>
        <taxon>Insecta</taxon>
        <taxon>Pterygota</taxon>
        <taxon>Neoptera</taxon>
        <taxon>Endopterygota</taxon>
        <taxon>Hymenoptera</taxon>
        <taxon>Apocrita</taxon>
        <taxon>Ichneumonoidea</taxon>
        <taxon>Braconidae</taxon>
        <taxon>Aphidiinae</taxon>
        <taxon>Aphidius</taxon>
    </lineage>
</organism>
<evidence type="ECO:0000313" key="4">
    <source>
        <dbReference type="EMBL" id="KAF7989421.1"/>
    </source>
</evidence>
<evidence type="ECO:0008006" key="6">
    <source>
        <dbReference type="Google" id="ProtNLM"/>
    </source>
</evidence>
<keyword evidence="2" id="KW-0479">Metal-binding</keyword>
<name>A0A834XNR4_APHGI</name>
<reference evidence="4 5" key="1">
    <citation type="submission" date="2020-08" db="EMBL/GenBank/DDBJ databases">
        <title>Aphidius gifuensis genome sequencing and assembly.</title>
        <authorList>
            <person name="Du Z."/>
        </authorList>
    </citation>
    <scope>NUCLEOTIDE SEQUENCE [LARGE SCALE GENOMIC DNA]</scope>
    <source>
        <strain evidence="4">YNYX2018</strain>
        <tissue evidence="4">Adults</tissue>
    </source>
</reference>
<dbReference type="EMBL" id="JACMRX010000005">
    <property type="protein sequence ID" value="KAF7989421.1"/>
    <property type="molecule type" value="Genomic_DNA"/>
</dbReference>
<dbReference type="InterPro" id="IPR010255">
    <property type="entry name" value="Haem_peroxidase_sf"/>
</dbReference>
<dbReference type="GO" id="GO:0020037">
    <property type="term" value="F:heme binding"/>
    <property type="evidence" value="ECO:0007669"/>
    <property type="project" value="InterPro"/>
</dbReference>
<evidence type="ECO:0000256" key="2">
    <source>
        <dbReference type="PIRSR" id="PIRSR619791-2"/>
    </source>
</evidence>
<dbReference type="Pfam" id="PF03098">
    <property type="entry name" value="An_peroxidase"/>
    <property type="match status" value="1"/>
</dbReference>
<keyword evidence="2" id="KW-0408">Iron</keyword>
<dbReference type="GO" id="GO:0004601">
    <property type="term" value="F:peroxidase activity"/>
    <property type="evidence" value="ECO:0007669"/>
    <property type="project" value="UniProtKB-KW"/>
</dbReference>